<dbReference type="PANTHER" id="PTHR30619">
    <property type="entry name" value="DNA INTERNALIZATION/COMPETENCE PROTEIN COMEC/REC2"/>
    <property type="match status" value="1"/>
</dbReference>
<feature type="transmembrane region" description="Helical" evidence="7">
    <location>
        <begin position="268"/>
        <end position="287"/>
    </location>
</feature>
<protein>
    <submittedName>
        <fullName evidence="10">ComEC/Rec2 family competence protein</fullName>
    </submittedName>
</protein>
<feature type="region of interest" description="Disordered" evidence="6">
    <location>
        <begin position="861"/>
        <end position="946"/>
    </location>
</feature>
<feature type="transmembrane region" description="Helical" evidence="7">
    <location>
        <begin position="392"/>
        <end position="418"/>
    </location>
</feature>
<evidence type="ECO:0000256" key="4">
    <source>
        <dbReference type="ARBA" id="ARBA00022989"/>
    </source>
</evidence>
<organism evidence="10 11">
    <name type="scientific">Leucobacter iarius</name>
    <dbReference type="NCBI Taxonomy" id="333963"/>
    <lineage>
        <taxon>Bacteria</taxon>
        <taxon>Bacillati</taxon>
        <taxon>Actinomycetota</taxon>
        <taxon>Actinomycetes</taxon>
        <taxon>Micrococcales</taxon>
        <taxon>Microbacteriaceae</taxon>
        <taxon>Leucobacter</taxon>
    </lineage>
</organism>
<dbReference type="InterPro" id="IPR001279">
    <property type="entry name" value="Metallo-B-lactamas"/>
</dbReference>
<sequence length="946" mass="96861">MLAPSLCIWAVAAAVIAVPGAGVWLSAASVVAALLSSTVAHVVGRRRNRAGSSTDPVLGARVLGVLLIGAAALLLLGVRLIVLEEDRRHPGLSTAADGGRAMTVEVRLSAYPGSRASEDGTRSWLRGTVDAAPVLVWLDGAPDPEWGPGSRVRVTGGIRAQPPESGAAFEISARGAAESIPGALDGIVGALAESRARLAAAAAVVPGAELVPGFAVGDTSPVPERLDDSMRATSLTHLTAVSGSNCALVIGAITWVSARLGAGRRTRIVLSGLALVGFVALIGPDASVQRAAVMAGVMLASRFGGVPGAGLPALGAAVLLLVLADPWESRQAGFGLSVLATGGVLLLVPALEERLRRTARLPRVLGLPIAMSGASQFACGPGLLLIEPGIPLVGILANLLAAPAAPFGTGVGLIALLLLGISESLGSSAVVVASWAARWVAAVAEVCETLPLARLEWPGGWLGAALLIAVQCAPLIAMGLRSGTIGLPGGARVRRRAPWRPAPSVPTVVRVAIALLVFGSAGTSAGITVAVPLAERAATPRDWAFVACDVGQGDALLLRDPRSPDAVALVDTGDEPERLTDCLRRFAVDRIQRLVLTHDDRDHVGALGRVIDRVGSATIAPPVGPPVAPIGEGTSRDACGGDPRAVAERRVLGELCAAAIPVELGVAGSRISLPSRTGDVLASEGAQLEERAGVEISVLAPSVGERPADSNGASLVLGVRVVGFAMLLLADTGREEQLRLQRAGTDLSADLVKIAHHGSRDHDPRLAPAVGAGLAVVSVGAGNRYGHPTAEAIASYEQAGSVVLRTDRLGSIAISPRGDGTARVWAERGGEATDGRAMSAGCPRLEGWQWQRAEARARSLRWDGSRRARRRSCSSADPRRSSLTVLHGPSAISSRPRSPRPRFTTSKPPATPRARSSRSRAPPSSPSPASSVSMASRSAPTRSSPT</sequence>
<feature type="transmembrane region" description="Helical" evidence="7">
    <location>
        <begin position="364"/>
        <end position="386"/>
    </location>
</feature>
<dbReference type="InterPro" id="IPR004477">
    <property type="entry name" value="ComEC_N"/>
</dbReference>
<feature type="compositionally biased region" description="Low complexity" evidence="6">
    <location>
        <begin position="906"/>
        <end position="940"/>
    </location>
</feature>
<dbReference type="InterPro" id="IPR036866">
    <property type="entry name" value="RibonucZ/Hydroxyglut_hydro"/>
</dbReference>
<keyword evidence="11" id="KW-1185">Reference proteome</keyword>
<feature type="transmembrane region" description="Helical" evidence="7">
    <location>
        <begin position="60"/>
        <end position="82"/>
    </location>
</feature>
<comment type="caution">
    <text evidence="10">The sequence shown here is derived from an EMBL/GenBank/DDBJ whole genome shotgun (WGS) entry which is preliminary data.</text>
</comment>
<evidence type="ECO:0000259" key="9">
    <source>
        <dbReference type="Pfam" id="PF03772"/>
    </source>
</evidence>
<gene>
    <name evidence="10" type="ORF">GCM10009768_18850</name>
</gene>
<reference evidence="10 11" key="1">
    <citation type="journal article" date="2019" name="Int. J. Syst. Evol. Microbiol.">
        <title>The Global Catalogue of Microorganisms (GCM) 10K type strain sequencing project: providing services to taxonomists for standard genome sequencing and annotation.</title>
        <authorList>
            <consortium name="The Broad Institute Genomics Platform"/>
            <consortium name="The Broad Institute Genome Sequencing Center for Infectious Disease"/>
            <person name="Wu L."/>
            <person name="Ma J."/>
        </authorList>
    </citation>
    <scope>NUCLEOTIDE SEQUENCE [LARGE SCALE GENOMIC DNA]</scope>
    <source>
        <strain evidence="10 11">JCM 14736</strain>
    </source>
</reference>
<comment type="subcellular location">
    <subcellularLocation>
        <location evidence="1">Cell membrane</location>
        <topology evidence="1">Multi-pass membrane protein</topology>
    </subcellularLocation>
</comment>
<evidence type="ECO:0000313" key="11">
    <source>
        <dbReference type="Proteomes" id="UP001500851"/>
    </source>
</evidence>
<dbReference type="Proteomes" id="UP001500851">
    <property type="component" value="Unassembled WGS sequence"/>
</dbReference>
<dbReference type="InterPro" id="IPR052159">
    <property type="entry name" value="Competence_DNA_uptake"/>
</dbReference>
<evidence type="ECO:0000256" key="6">
    <source>
        <dbReference type="SAM" id="MobiDB-lite"/>
    </source>
</evidence>
<evidence type="ECO:0000259" key="8">
    <source>
        <dbReference type="Pfam" id="PF00753"/>
    </source>
</evidence>
<keyword evidence="3 7" id="KW-0812">Transmembrane</keyword>
<keyword evidence="4 7" id="KW-1133">Transmembrane helix</keyword>
<dbReference type="PANTHER" id="PTHR30619:SF1">
    <property type="entry name" value="RECOMBINATION PROTEIN 2"/>
    <property type="match status" value="1"/>
</dbReference>
<dbReference type="EMBL" id="BAAAOB010000002">
    <property type="protein sequence ID" value="GAA1790083.1"/>
    <property type="molecule type" value="Genomic_DNA"/>
</dbReference>
<keyword evidence="5 7" id="KW-0472">Membrane</keyword>
<evidence type="ECO:0000256" key="7">
    <source>
        <dbReference type="SAM" id="Phobius"/>
    </source>
</evidence>
<dbReference type="Gene3D" id="3.60.15.10">
    <property type="entry name" value="Ribonuclease Z/Hydroxyacylglutathione hydrolase-like"/>
    <property type="match status" value="1"/>
</dbReference>
<evidence type="ECO:0000256" key="3">
    <source>
        <dbReference type="ARBA" id="ARBA00022692"/>
    </source>
</evidence>
<feature type="domain" description="Metallo-beta-lactamase" evidence="8">
    <location>
        <begin position="549"/>
        <end position="623"/>
    </location>
</feature>
<name>A0ABN2LJE5_9MICO</name>
<dbReference type="Pfam" id="PF03772">
    <property type="entry name" value="Competence"/>
    <property type="match status" value="1"/>
</dbReference>
<evidence type="ECO:0000256" key="1">
    <source>
        <dbReference type="ARBA" id="ARBA00004651"/>
    </source>
</evidence>
<evidence type="ECO:0000256" key="2">
    <source>
        <dbReference type="ARBA" id="ARBA00022475"/>
    </source>
</evidence>
<dbReference type="NCBIfam" id="TIGR00360">
    <property type="entry name" value="ComEC_N-term"/>
    <property type="match status" value="1"/>
</dbReference>
<feature type="transmembrane region" description="Helical" evidence="7">
    <location>
        <begin position="508"/>
        <end position="531"/>
    </location>
</feature>
<dbReference type="Pfam" id="PF00753">
    <property type="entry name" value="Lactamase_B"/>
    <property type="match status" value="1"/>
</dbReference>
<keyword evidence="2" id="KW-1003">Cell membrane</keyword>
<feature type="transmembrane region" description="Helical" evidence="7">
    <location>
        <begin position="299"/>
        <end position="322"/>
    </location>
</feature>
<dbReference type="SUPFAM" id="SSF56281">
    <property type="entry name" value="Metallo-hydrolase/oxidoreductase"/>
    <property type="match status" value="1"/>
</dbReference>
<feature type="transmembrane region" description="Helical" evidence="7">
    <location>
        <begin position="334"/>
        <end position="352"/>
    </location>
</feature>
<feature type="transmembrane region" description="Helical" evidence="7">
    <location>
        <begin position="235"/>
        <end position="256"/>
    </location>
</feature>
<accession>A0ABN2LJE5</accession>
<evidence type="ECO:0000256" key="5">
    <source>
        <dbReference type="ARBA" id="ARBA00023136"/>
    </source>
</evidence>
<evidence type="ECO:0000313" key="10">
    <source>
        <dbReference type="EMBL" id="GAA1790083.1"/>
    </source>
</evidence>
<proteinExistence type="predicted"/>
<feature type="domain" description="ComEC/Rec2-related protein" evidence="9">
    <location>
        <begin position="215"/>
        <end position="471"/>
    </location>
</feature>